<feature type="domain" description="EamA" evidence="7">
    <location>
        <begin position="149"/>
        <end position="284"/>
    </location>
</feature>
<dbReference type="SUPFAM" id="SSF103481">
    <property type="entry name" value="Multidrug resistance efflux transporter EmrE"/>
    <property type="match status" value="2"/>
</dbReference>
<feature type="transmembrane region" description="Helical" evidence="6">
    <location>
        <begin position="211"/>
        <end position="230"/>
    </location>
</feature>
<evidence type="ECO:0000256" key="5">
    <source>
        <dbReference type="ARBA" id="ARBA00023136"/>
    </source>
</evidence>
<feature type="transmembrane region" description="Helical" evidence="6">
    <location>
        <begin position="242"/>
        <end position="261"/>
    </location>
</feature>
<dbReference type="Pfam" id="PF00892">
    <property type="entry name" value="EamA"/>
    <property type="match status" value="2"/>
</dbReference>
<comment type="subcellular location">
    <subcellularLocation>
        <location evidence="1">Cell membrane</location>
        <topology evidence="1">Multi-pass membrane protein</topology>
    </subcellularLocation>
</comment>
<organism evidence="8 9">
    <name type="scientific">Candidatus Nomurabacteria bacterium RIFCSPHIGHO2_01_FULL_39_10</name>
    <dbReference type="NCBI Taxonomy" id="1801733"/>
    <lineage>
        <taxon>Bacteria</taxon>
        <taxon>Candidatus Nomuraibacteriota</taxon>
    </lineage>
</organism>
<feature type="transmembrane region" description="Helical" evidence="6">
    <location>
        <begin position="179"/>
        <end position="199"/>
    </location>
</feature>
<dbReference type="InterPro" id="IPR050638">
    <property type="entry name" value="AA-Vitamin_Transporters"/>
</dbReference>
<evidence type="ECO:0000313" key="8">
    <source>
        <dbReference type="EMBL" id="OGI66774.1"/>
    </source>
</evidence>
<evidence type="ECO:0000256" key="3">
    <source>
        <dbReference type="ARBA" id="ARBA00022692"/>
    </source>
</evidence>
<accession>A0A1F6VB35</accession>
<feature type="transmembrane region" description="Helical" evidence="6">
    <location>
        <begin position="150"/>
        <end position="167"/>
    </location>
</feature>
<feature type="transmembrane region" description="Helical" evidence="6">
    <location>
        <begin position="67"/>
        <end position="90"/>
    </location>
</feature>
<reference evidence="8 9" key="1">
    <citation type="journal article" date="2016" name="Nat. Commun.">
        <title>Thousands of microbial genomes shed light on interconnected biogeochemical processes in an aquifer system.</title>
        <authorList>
            <person name="Anantharaman K."/>
            <person name="Brown C.T."/>
            <person name="Hug L.A."/>
            <person name="Sharon I."/>
            <person name="Castelle C.J."/>
            <person name="Probst A.J."/>
            <person name="Thomas B.C."/>
            <person name="Singh A."/>
            <person name="Wilkins M.J."/>
            <person name="Karaoz U."/>
            <person name="Brodie E.L."/>
            <person name="Williams K.H."/>
            <person name="Hubbard S.S."/>
            <person name="Banfield J.F."/>
        </authorList>
    </citation>
    <scope>NUCLEOTIDE SEQUENCE [LARGE SCALE GENOMIC DNA]</scope>
</reference>
<sequence>MKNERTGELFIFSGAALWSLFPVITILSYKGVPSIISLALSTFLASIFFLAIVLYKKKLYELKNLLLWKYAIGIVFFIGILFYTFFYLGLTKTTPGNASIISLFEIFTSYLFFNLIRKEHFSFESKIGSFLMIIGAVIVLVPNFSSVNFGDFFIIIATFCAPLGNFLQQKAKLISSTETILFLRSIIATPFLLLLAYVFGQHLQFFQIQESFLFLALNGFILFGLSKIFWLEGISRISVTKANAISSLSPLLTLFVAWLVLHQIPTIWQITSLIPFFFGVLLLTNNLKLKYNYAQPN</sequence>
<feature type="transmembrane region" description="Helical" evidence="6">
    <location>
        <begin position="127"/>
        <end position="144"/>
    </location>
</feature>
<dbReference type="AlphaFoldDB" id="A0A1F6VB35"/>
<comment type="caution">
    <text evidence="8">The sequence shown here is derived from an EMBL/GenBank/DDBJ whole genome shotgun (WGS) entry which is preliminary data.</text>
</comment>
<dbReference type="PANTHER" id="PTHR32322:SF18">
    <property type="entry name" value="S-ADENOSYLMETHIONINE_S-ADENOSYLHOMOCYSTEINE TRANSPORTER"/>
    <property type="match status" value="1"/>
</dbReference>
<keyword evidence="4 6" id="KW-1133">Transmembrane helix</keyword>
<feature type="transmembrane region" description="Helical" evidence="6">
    <location>
        <begin position="267"/>
        <end position="287"/>
    </location>
</feature>
<dbReference type="InterPro" id="IPR037185">
    <property type="entry name" value="EmrE-like"/>
</dbReference>
<proteinExistence type="predicted"/>
<dbReference type="GO" id="GO:0005886">
    <property type="term" value="C:plasma membrane"/>
    <property type="evidence" value="ECO:0007669"/>
    <property type="project" value="UniProtKB-SubCell"/>
</dbReference>
<keyword evidence="2" id="KW-1003">Cell membrane</keyword>
<dbReference type="PANTHER" id="PTHR32322">
    <property type="entry name" value="INNER MEMBRANE TRANSPORTER"/>
    <property type="match status" value="1"/>
</dbReference>
<dbReference type="InterPro" id="IPR000620">
    <property type="entry name" value="EamA_dom"/>
</dbReference>
<keyword evidence="5 6" id="KW-0472">Membrane</keyword>
<feature type="transmembrane region" description="Helical" evidence="6">
    <location>
        <begin position="35"/>
        <end position="55"/>
    </location>
</feature>
<evidence type="ECO:0000259" key="7">
    <source>
        <dbReference type="Pfam" id="PF00892"/>
    </source>
</evidence>
<evidence type="ECO:0000256" key="6">
    <source>
        <dbReference type="SAM" id="Phobius"/>
    </source>
</evidence>
<dbReference type="Proteomes" id="UP000178700">
    <property type="component" value="Unassembled WGS sequence"/>
</dbReference>
<keyword evidence="3 6" id="KW-0812">Transmembrane</keyword>
<evidence type="ECO:0000256" key="2">
    <source>
        <dbReference type="ARBA" id="ARBA00022475"/>
    </source>
</evidence>
<feature type="transmembrane region" description="Helical" evidence="6">
    <location>
        <begin position="9"/>
        <end position="29"/>
    </location>
</feature>
<gene>
    <name evidence="8" type="ORF">A2642_04285</name>
</gene>
<name>A0A1F6VB35_9BACT</name>
<feature type="transmembrane region" description="Helical" evidence="6">
    <location>
        <begin position="96"/>
        <end position="115"/>
    </location>
</feature>
<evidence type="ECO:0000256" key="4">
    <source>
        <dbReference type="ARBA" id="ARBA00022989"/>
    </source>
</evidence>
<evidence type="ECO:0000256" key="1">
    <source>
        <dbReference type="ARBA" id="ARBA00004651"/>
    </source>
</evidence>
<evidence type="ECO:0000313" key="9">
    <source>
        <dbReference type="Proteomes" id="UP000178700"/>
    </source>
</evidence>
<dbReference type="EMBL" id="MFTJ01000001">
    <property type="protein sequence ID" value="OGI66774.1"/>
    <property type="molecule type" value="Genomic_DNA"/>
</dbReference>
<feature type="domain" description="EamA" evidence="7">
    <location>
        <begin position="6"/>
        <end position="140"/>
    </location>
</feature>
<protein>
    <recommendedName>
        <fullName evidence="7">EamA domain-containing protein</fullName>
    </recommendedName>
</protein>